<protein>
    <submittedName>
        <fullName evidence="1">Uncharacterized protein</fullName>
    </submittedName>
</protein>
<proteinExistence type="predicted"/>
<dbReference type="EMBL" id="MN740535">
    <property type="protein sequence ID" value="QHU32036.1"/>
    <property type="molecule type" value="Genomic_DNA"/>
</dbReference>
<reference evidence="1" key="1">
    <citation type="journal article" date="2020" name="Nature">
        <title>Giant virus diversity and host interactions through global metagenomics.</title>
        <authorList>
            <person name="Schulz F."/>
            <person name="Roux S."/>
            <person name="Paez-Espino D."/>
            <person name="Jungbluth S."/>
            <person name="Walsh D.A."/>
            <person name="Denef V.J."/>
            <person name="McMahon K.D."/>
            <person name="Konstantinidis K.T."/>
            <person name="Eloe-Fadrosh E.A."/>
            <person name="Kyrpides N.C."/>
            <person name="Woyke T."/>
        </authorList>
    </citation>
    <scope>NUCLEOTIDE SEQUENCE</scope>
    <source>
        <strain evidence="1">GVMAG-M-3300027963-41</strain>
    </source>
</reference>
<evidence type="ECO:0000313" key="1">
    <source>
        <dbReference type="EMBL" id="QHU32036.1"/>
    </source>
</evidence>
<sequence length="131" mass="14108">MRLDVALTFIDRASAARLGSLTKEEIQFIATGMTPDEVSTFLFAKNVKIFGGINGYANDFFAKGTLERIAAMPAGPDKEGTKRALRVMLERMLTYADLSADNRSRINGAIAGVLGAAAPAAGGSRRSRRRR</sequence>
<dbReference type="AlphaFoldDB" id="A0A6C0LM85"/>
<name>A0A6C0LM85_9ZZZZ</name>
<organism evidence="1">
    <name type="scientific">viral metagenome</name>
    <dbReference type="NCBI Taxonomy" id="1070528"/>
    <lineage>
        <taxon>unclassified sequences</taxon>
        <taxon>metagenomes</taxon>
        <taxon>organismal metagenomes</taxon>
    </lineage>
</organism>
<accession>A0A6C0LM85</accession>